<dbReference type="OrthoDB" id="9800565at2"/>
<accession>A0A2K4ZL22</accession>
<proteinExistence type="inferred from homology"/>
<evidence type="ECO:0000256" key="2">
    <source>
        <dbReference type="RuleBase" id="RU362039"/>
    </source>
</evidence>
<dbReference type="GO" id="GO:0016787">
    <property type="term" value="F:hydrolase activity"/>
    <property type="evidence" value="ECO:0007669"/>
    <property type="project" value="UniProtKB-UniRule"/>
</dbReference>
<dbReference type="InterPro" id="IPR000979">
    <property type="entry name" value="Phosphodiesterase_MJ0936/Vps29"/>
</dbReference>
<dbReference type="PANTHER" id="PTHR11124">
    <property type="entry name" value="VACUOLAR SORTING PROTEIN VPS29"/>
    <property type="match status" value="1"/>
</dbReference>
<comment type="similarity">
    <text evidence="1 2">Belongs to the metallophosphoesterase superfamily. YfcE family.</text>
</comment>
<dbReference type="NCBIfam" id="TIGR00040">
    <property type="entry name" value="yfcE"/>
    <property type="match status" value="1"/>
</dbReference>
<dbReference type="Pfam" id="PF12850">
    <property type="entry name" value="Metallophos_2"/>
    <property type="match status" value="1"/>
</dbReference>
<dbReference type="InterPro" id="IPR024654">
    <property type="entry name" value="Calcineurin-like_PHP_lpxH"/>
</dbReference>
<comment type="cofactor">
    <cofactor evidence="2">
        <name>a divalent metal cation</name>
        <dbReference type="ChEBI" id="CHEBI:60240"/>
    </cofactor>
</comment>
<evidence type="ECO:0000313" key="4">
    <source>
        <dbReference type="EMBL" id="SOY31184.1"/>
    </source>
</evidence>
<keyword evidence="5" id="KW-1185">Reference proteome</keyword>
<reference evidence="4 5" key="1">
    <citation type="submission" date="2018-01" db="EMBL/GenBank/DDBJ databases">
        <authorList>
            <person name="Gaut B.S."/>
            <person name="Morton B.R."/>
            <person name="Clegg M.T."/>
            <person name="Duvall M.R."/>
        </authorList>
    </citation>
    <scope>NUCLEOTIDE SEQUENCE [LARGE SCALE GENOMIC DNA]</scope>
    <source>
        <strain evidence="4">GP69</strain>
    </source>
</reference>
<dbReference type="EC" id="3.1.4.-" evidence="2"/>
<dbReference type="EMBL" id="OFSM01000022">
    <property type="protein sequence ID" value="SOY31184.1"/>
    <property type="molecule type" value="Genomic_DNA"/>
</dbReference>
<feature type="domain" description="Calcineurin-like phosphoesterase" evidence="3">
    <location>
        <begin position="5"/>
        <end position="142"/>
    </location>
</feature>
<evidence type="ECO:0000259" key="3">
    <source>
        <dbReference type="Pfam" id="PF12850"/>
    </source>
</evidence>
<dbReference type="Gene3D" id="3.60.21.10">
    <property type="match status" value="1"/>
</dbReference>
<dbReference type="SUPFAM" id="SSF56300">
    <property type="entry name" value="Metallo-dependent phosphatases"/>
    <property type="match status" value="1"/>
</dbReference>
<name>A0A2K4ZL22_9FIRM</name>
<dbReference type="Proteomes" id="UP000236311">
    <property type="component" value="Unassembled WGS sequence"/>
</dbReference>
<dbReference type="AlphaFoldDB" id="A0A2K4ZL22"/>
<organism evidence="4 5">
    <name type="scientific">Acetatifactor muris</name>
    <dbReference type="NCBI Taxonomy" id="879566"/>
    <lineage>
        <taxon>Bacteria</taxon>
        <taxon>Bacillati</taxon>
        <taxon>Bacillota</taxon>
        <taxon>Clostridia</taxon>
        <taxon>Lachnospirales</taxon>
        <taxon>Lachnospiraceae</taxon>
        <taxon>Acetatifactor</taxon>
    </lineage>
</organism>
<sequence>MEEHRIAVISDTHGILRPEAAAVLKSCEVILHAGDFDNAEIWKDLKKIGPVYAVRGNVDKKWADDFPEELPYERELSLYGFRIYMIHNRKQARKDVSGIDMVVFGHSHEYEESKKGEVTYLNPGSCGQKRFHLPLTMMVLTLYPENHQFQTEKIDCNPAVPDVSVEKASTKFLGGFFGKKKSSKENHLDMELTEQICRMYVTHPGVDADGIMDRLERKDL</sequence>
<gene>
    <name evidence="4" type="ORF">AMURIS_03919</name>
</gene>
<dbReference type="GO" id="GO:0046872">
    <property type="term" value="F:metal ion binding"/>
    <property type="evidence" value="ECO:0007669"/>
    <property type="project" value="UniProtKB-KW"/>
</dbReference>
<evidence type="ECO:0000256" key="1">
    <source>
        <dbReference type="ARBA" id="ARBA00008950"/>
    </source>
</evidence>
<dbReference type="RefSeq" id="WP_103241182.1">
    <property type="nucleotide sequence ID" value="NZ_JANJZD010000032.1"/>
</dbReference>
<protein>
    <recommendedName>
        <fullName evidence="2">Phosphoesterase</fullName>
        <ecNumber evidence="2">3.1.4.-</ecNumber>
    </recommendedName>
</protein>
<evidence type="ECO:0000313" key="5">
    <source>
        <dbReference type="Proteomes" id="UP000236311"/>
    </source>
</evidence>
<keyword evidence="2" id="KW-0479">Metal-binding</keyword>
<dbReference type="InterPro" id="IPR029052">
    <property type="entry name" value="Metallo-depent_PP-like"/>
</dbReference>